<evidence type="ECO:0000313" key="3">
    <source>
        <dbReference type="Proteomes" id="UP001430953"/>
    </source>
</evidence>
<feature type="compositionally biased region" description="Basic and acidic residues" evidence="1">
    <location>
        <begin position="50"/>
        <end position="86"/>
    </location>
</feature>
<evidence type="ECO:0000313" key="2">
    <source>
        <dbReference type="EMBL" id="KAL0098959.1"/>
    </source>
</evidence>
<protein>
    <submittedName>
        <fullName evidence="2">Uncharacterized protein</fullName>
    </submittedName>
</protein>
<gene>
    <name evidence="2" type="ORF">PUN28_020902</name>
</gene>
<keyword evidence="3" id="KW-1185">Reference proteome</keyword>
<name>A0AAW2E9A6_9HYME</name>
<feature type="region of interest" description="Disordered" evidence="1">
    <location>
        <begin position="50"/>
        <end position="101"/>
    </location>
</feature>
<comment type="caution">
    <text evidence="2">The sequence shown here is derived from an EMBL/GenBank/DDBJ whole genome shotgun (WGS) entry which is preliminary data.</text>
</comment>
<sequence>MMSLYPGVSYYFRATRSITTTVKFYCSGTEKEFRKRSCDPSSLFFRRFEKSREKERSKEREREERERKERTEEERIRKRQRERKEREEEEERRRKEKRSRSASKYVFLIFLI</sequence>
<accession>A0AAW2E9A6</accession>
<evidence type="ECO:0000256" key="1">
    <source>
        <dbReference type="SAM" id="MobiDB-lite"/>
    </source>
</evidence>
<proteinExistence type="predicted"/>
<dbReference type="Proteomes" id="UP001430953">
    <property type="component" value="Unassembled WGS sequence"/>
</dbReference>
<organism evidence="2 3">
    <name type="scientific">Cardiocondyla obscurior</name>
    <dbReference type="NCBI Taxonomy" id="286306"/>
    <lineage>
        <taxon>Eukaryota</taxon>
        <taxon>Metazoa</taxon>
        <taxon>Ecdysozoa</taxon>
        <taxon>Arthropoda</taxon>
        <taxon>Hexapoda</taxon>
        <taxon>Insecta</taxon>
        <taxon>Pterygota</taxon>
        <taxon>Neoptera</taxon>
        <taxon>Endopterygota</taxon>
        <taxon>Hymenoptera</taxon>
        <taxon>Apocrita</taxon>
        <taxon>Aculeata</taxon>
        <taxon>Formicoidea</taxon>
        <taxon>Formicidae</taxon>
        <taxon>Myrmicinae</taxon>
        <taxon>Cardiocondyla</taxon>
    </lineage>
</organism>
<reference evidence="2 3" key="1">
    <citation type="submission" date="2023-03" db="EMBL/GenBank/DDBJ databases">
        <title>High recombination rates correlate with genetic variation in Cardiocondyla obscurior ants.</title>
        <authorList>
            <person name="Errbii M."/>
        </authorList>
    </citation>
    <scope>NUCLEOTIDE SEQUENCE [LARGE SCALE GENOMIC DNA]</scope>
    <source>
        <strain evidence="2">Alpha-2009</strain>
        <tissue evidence="2">Whole body</tissue>
    </source>
</reference>
<dbReference type="EMBL" id="JADYXP020000030">
    <property type="protein sequence ID" value="KAL0098959.1"/>
    <property type="molecule type" value="Genomic_DNA"/>
</dbReference>
<dbReference type="AlphaFoldDB" id="A0AAW2E9A6"/>